<feature type="transmembrane region" description="Helical" evidence="5">
    <location>
        <begin position="21"/>
        <end position="46"/>
    </location>
</feature>
<accession>A0A0D1EHU1</accession>
<dbReference type="EMBL" id="JYFE01000020">
    <property type="protein sequence ID" value="KIT17224.1"/>
    <property type="molecule type" value="Genomic_DNA"/>
</dbReference>
<evidence type="ECO:0000256" key="4">
    <source>
        <dbReference type="ARBA" id="ARBA00023136"/>
    </source>
</evidence>
<dbReference type="RefSeq" id="WP_236687792.1">
    <property type="nucleotide sequence ID" value="NZ_FZPF01000007.1"/>
</dbReference>
<keyword evidence="2 5" id="KW-0812">Transmembrane</keyword>
<feature type="transmembrane region" description="Helical" evidence="5">
    <location>
        <begin position="66"/>
        <end position="99"/>
    </location>
</feature>
<evidence type="ECO:0000256" key="2">
    <source>
        <dbReference type="ARBA" id="ARBA00022692"/>
    </source>
</evidence>
<keyword evidence="8" id="KW-1185">Reference proteome</keyword>
<evidence type="ECO:0000256" key="1">
    <source>
        <dbReference type="ARBA" id="ARBA00004370"/>
    </source>
</evidence>
<evidence type="ECO:0000256" key="3">
    <source>
        <dbReference type="ARBA" id="ARBA00022989"/>
    </source>
</evidence>
<reference evidence="7 8" key="1">
    <citation type="submission" date="2015-02" db="EMBL/GenBank/DDBJ databases">
        <title>Genome Sequence of Jannaschia aquimarina DSM28248, a member of the Roseobacter clade.</title>
        <authorList>
            <person name="Voget S."/>
            <person name="Daniel R."/>
        </authorList>
    </citation>
    <scope>NUCLEOTIDE SEQUENCE [LARGE SCALE GENOMIC DNA]</scope>
    <source>
        <strain evidence="7 8">GSW-M26</strain>
    </source>
</reference>
<dbReference type="STRING" id="935700.jaqu_09550"/>
<gene>
    <name evidence="7" type="ORF">jaqu_09550</name>
</gene>
<proteinExistence type="predicted"/>
<feature type="transmembrane region" description="Helical" evidence="5">
    <location>
        <begin position="120"/>
        <end position="144"/>
    </location>
</feature>
<comment type="subcellular location">
    <subcellularLocation>
        <location evidence="1">Membrane</location>
    </subcellularLocation>
</comment>
<dbReference type="AlphaFoldDB" id="A0A0D1EHU1"/>
<dbReference type="Pfam" id="PF13664">
    <property type="entry name" value="DUF4149"/>
    <property type="match status" value="1"/>
</dbReference>
<keyword evidence="4 5" id="KW-0472">Membrane</keyword>
<evidence type="ECO:0000313" key="8">
    <source>
        <dbReference type="Proteomes" id="UP000032232"/>
    </source>
</evidence>
<evidence type="ECO:0000259" key="6">
    <source>
        <dbReference type="Pfam" id="PF13664"/>
    </source>
</evidence>
<dbReference type="GO" id="GO:0016020">
    <property type="term" value="C:membrane"/>
    <property type="evidence" value="ECO:0007669"/>
    <property type="project" value="UniProtKB-SubCell"/>
</dbReference>
<evidence type="ECO:0000313" key="7">
    <source>
        <dbReference type="EMBL" id="KIT17224.1"/>
    </source>
</evidence>
<dbReference type="InterPro" id="IPR025423">
    <property type="entry name" value="TMEM205-like"/>
</dbReference>
<dbReference type="PATRIC" id="fig|935700.4.peg.998"/>
<dbReference type="Proteomes" id="UP000032232">
    <property type="component" value="Unassembled WGS sequence"/>
</dbReference>
<evidence type="ECO:0000256" key="5">
    <source>
        <dbReference type="SAM" id="Phobius"/>
    </source>
</evidence>
<comment type="caution">
    <text evidence="7">The sequence shown here is derived from an EMBL/GenBank/DDBJ whole genome shotgun (WGS) entry which is preliminary data.</text>
</comment>
<organism evidence="7 8">
    <name type="scientific">Jannaschia aquimarina</name>
    <dbReference type="NCBI Taxonomy" id="935700"/>
    <lineage>
        <taxon>Bacteria</taxon>
        <taxon>Pseudomonadati</taxon>
        <taxon>Pseudomonadota</taxon>
        <taxon>Alphaproteobacteria</taxon>
        <taxon>Rhodobacterales</taxon>
        <taxon>Roseobacteraceae</taxon>
        <taxon>Jannaschia</taxon>
    </lineage>
</organism>
<protein>
    <recommendedName>
        <fullName evidence="6">TMEM205-like domain-containing protein</fullName>
    </recommendedName>
</protein>
<keyword evidence="3 5" id="KW-1133">Transmembrane helix</keyword>
<feature type="domain" description="TMEM205-like" evidence="6">
    <location>
        <begin position="25"/>
        <end position="115"/>
    </location>
</feature>
<sequence length="147" mass="15443">MLRHPVAVGPARRAYVAGMSILALLLTATLFGGMTFYSFGFAPVLFAQLPTERVRPLLRGTFPYYYLAVIGLSALCAVVALAVSGLAAGLLAAICATTIYARQVLMGQINAATDRGDMRAFGRLHGMSVALQVVQIGVAGWALVLLG</sequence>
<name>A0A0D1EHU1_9RHOB</name>